<dbReference type="InParanoid" id="Q0UPT4"/>
<protein>
    <submittedName>
        <fullName evidence="1">Uncharacterized protein</fullName>
    </submittedName>
</protein>
<accession>Q0UPT4</accession>
<dbReference type="Proteomes" id="UP000001055">
    <property type="component" value="Unassembled WGS sequence"/>
</dbReference>
<evidence type="ECO:0000313" key="2">
    <source>
        <dbReference type="Proteomes" id="UP000001055"/>
    </source>
</evidence>
<proteinExistence type="predicted"/>
<gene>
    <name evidence="1" type="ORF">SNOG_06230</name>
</gene>
<sequence>MSPALIGILSVELYFEESVAGRQTWARSTTMTGKY</sequence>
<dbReference type="AlphaFoldDB" id="Q0UPT4"/>
<dbReference type="EMBL" id="CH445333">
    <property type="protein sequence ID" value="EAT86061.1"/>
    <property type="molecule type" value="Genomic_DNA"/>
</dbReference>
<reference evidence="2" key="1">
    <citation type="journal article" date="2007" name="Plant Cell">
        <title>Dothideomycete-plant interactions illuminated by genome sequencing and EST analysis of the wheat pathogen Stagonospora nodorum.</title>
        <authorList>
            <person name="Hane J.K."/>
            <person name="Lowe R.G."/>
            <person name="Solomon P.S."/>
            <person name="Tan K.C."/>
            <person name="Schoch C.L."/>
            <person name="Spatafora J.W."/>
            <person name="Crous P.W."/>
            <person name="Kodira C."/>
            <person name="Birren B.W."/>
            <person name="Galagan J.E."/>
            <person name="Torriani S.F."/>
            <person name="McDonald B.A."/>
            <person name="Oliver R.P."/>
        </authorList>
    </citation>
    <scope>NUCLEOTIDE SEQUENCE [LARGE SCALE GENOMIC DNA]</scope>
    <source>
        <strain evidence="2">SN15 / ATCC MYA-4574 / FGSC 10173</strain>
    </source>
</reference>
<dbReference type="RefSeq" id="XP_001796612.1">
    <property type="nucleotide sequence ID" value="XM_001796560.1"/>
</dbReference>
<name>Q0UPT4_PHANO</name>
<evidence type="ECO:0000313" key="1">
    <source>
        <dbReference type="EMBL" id="EAT86061.1"/>
    </source>
</evidence>
<dbReference type="KEGG" id="pno:SNOG_06230"/>
<dbReference type="GeneID" id="5973491"/>
<dbReference type="HOGENOM" id="CLU_3368703_0_0_1"/>
<organism evidence="1 2">
    <name type="scientific">Phaeosphaeria nodorum (strain SN15 / ATCC MYA-4574 / FGSC 10173)</name>
    <name type="common">Glume blotch fungus</name>
    <name type="synonym">Parastagonospora nodorum</name>
    <dbReference type="NCBI Taxonomy" id="321614"/>
    <lineage>
        <taxon>Eukaryota</taxon>
        <taxon>Fungi</taxon>
        <taxon>Dikarya</taxon>
        <taxon>Ascomycota</taxon>
        <taxon>Pezizomycotina</taxon>
        <taxon>Dothideomycetes</taxon>
        <taxon>Pleosporomycetidae</taxon>
        <taxon>Pleosporales</taxon>
        <taxon>Pleosporineae</taxon>
        <taxon>Phaeosphaeriaceae</taxon>
        <taxon>Parastagonospora</taxon>
    </lineage>
</organism>